<dbReference type="RefSeq" id="WP_171275237.1">
    <property type="nucleotide sequence ID" value="NZ_CAWPJG010000001.1"/>
</dbReference>
<evidence type="ECO:0000313" key="1">
    <source>
        <dbReference type="EMBL" id="QJT20259.1"/>
    </source>
</evidence>
<protein>
    <submittedName>
        <fullName evidence="1">Uncharacterized protein</fullName>
    </submittedName>
</protein>
<dbReference type="EMBL" id="CP038441">
    <property type="protein sequence ID" value="QJT20259.1"/>
    <property type="molecule type" value="Genomic_DNA"/>
</dbReference>
<dbReference type="Proteomes" id="UP000501427">
    <property type="component" value="Chromosome"/>
</dbReference>
<organism evidence="1 2">
    <name type="scientific">Aeromonas media</name>
    <dbReference type="NCBI Taxonomy" id="651"/>
    <lineage>
        <taxon>Bacteria</taxon>
        <taxon>Pseudomonadati</taxon>
        <taxon>Pseudomonadota</taxon>
        <taxon>Gammaproteobacteria</taxon>
        <taxon>Aeromonadales</taxon>
        <taxon>Aeromonadaceae</taxon>
        <taxon>Aeromonas</taxon>
    </lineage>
</organism>
<gene>
    <name evidence="1" type="ORF">E4184_01350</name>
</gene>
<evidence type="ECO:0000313" key="2">
    <source>
        <dbReference type="Proteomes" id="UP000501427"/>
    </source>
</evidence>
<dbReference type="AlphaFoldDB" id="A0A6M4Y5L6"/>
<proteinExistence type="predicted"/>
<sequence length="194" mass="22982">MLNYRLLQQLAPLNFRDERKTESLPDYLERVSPLVPFIPQNVLTQWIYRHWRGFESNWSFIDLARHHFECEAWDTAQIVSQIGSRHMEVIERWGEMLRSNRYVRRSWLGEDMLSRGTWSEPIIVLAPEPGGHYPDGQPLPQPYCLLEGHHRLGYLRSMAEDGLSLQREHQVWICRPVRDTQTFLLVNPASEINF</sequence>
<accession>A0A6M4Y5L6</accession>
<name>A0A6M4Y5L6_AERME</name>
<reference evidence="1 2" key="1">
    <citation type="submission" date="2019-03" db="EMBL/GenBank/DDBJ databases">
        <title>Novel transposon Tn6433 accelerates the dissemination of tet(E) in Aeromonas from aerobic biofilm under oxytetracycline stress.</title>
        <authorList>
            <person name="Shi Y."/>
            <person name="Tian Z."/>
            <person name="Zhang Y."/>
            <person name="Zhang H."/>
            <person name="Yang M."/>
        </authorList>
    </citation>
    <scope>NUCLEOTIDE SEQUENCE [LARGE SCALE GENOMIC DNA]</scope>
    <source>
        <strain evidence="1 2">T0.1-19</strain>
    </source>
</reference>